<feature type="non-terminal residue" evidence="2">
    <location>
        <position position="94"/>
    </location>
</feature>
<sequence length="94" mass="11054">MEDFYFNFLKLPIIARILILATFLTPLMIFLSLYHDGQMMIFLSLYHDGKRPIPLLILLSALASATIVFFIDFIKCISKRHYCFFSNFNPEKIK</sequence>
<accession>K2JRT5</accession>
<comment type="caution">
    <text evidence="2">The sequence shown here is derived from an EMBL/GenBank/DDBJ whole genome shotgun (WGS) entry which is preliminary data.</text>
</comment>
<name>K2JRT5_9GAMM</name>
<feature type="transmembrane region" description="Helical" evidence="1">
    <location>
        <begin position="13"/>
        <end position="34"/>
    </location>
</feature>
<dbReference type="Proteomes" id="UP000014115">
    <property type="component" value="Unassembled WGS sequence"/>
</dbReference>
<evidence type="ECO:0000313" key="3">
    <source>
        <dbReference type="Proteomes" id="UP000014115"/>
    </source>
</evidence>
<proteinExistence type="predicted"/>
<protein>
    <submittedName>
        <fullName evidence="2">Uncharacterized protein</fullName>
    </submittedName>
</protein>
<keyword evidence="1" id="KW-1133">Transmembrane helix</keyword>
<dbReference type="AlphaFoldDB" id="K2JRT5"/>
<reference evidence="2 3" key="1">
    <citation type="journal article" date="2012" name="J. Bacteriol.">
        <title>Genome Sequence of Idiomarina xiamenensis Type Strain 10-D-4.</title>
        <authorList>
            <person name="Lai Q."/>
            <person name="Wang L."/>
            <person name="Wang W."/>
            <person name="Shao Z."/>
        </authorList>
    </citation>
    <scope>NUCLEOTIDE SEQUENCE [LARGE SCALE GENOMIC DNA]</scope>
    <source>
        <strain evidence="2 3">10-D-4</strain>
    </source>
</reference>
<evidence type="ECO:0000256" key="1">
    <source>
        <dbReference type="SAM" id="Phobius"/>
    </source>
</evidence>
<organism evidence="2 3">
    <name type="scientific">Idiomarina xiamenensis 10-D-4</name>
    <dbReference type="NCBI Taxonomy" id="740709"/>
    <lineage>
        <taxon>Bacteria</taxon>
        <taxon>Pseudomonadati</taxon>
        <taxon>Pseudomonadota</taxon>
        <taxon>Gammaproteobacteria</taxon>
        <taxon>Alteromonadales</taxon>
        <taxon>Idiomarinaceae</taxon>
        <taxon>Idiomarina</taxon>
    </lineage>
</organism>
<dbReference type="EMBL" id="AMRG01000056">
    <property type="protein sequence ID" value="EKE77202.1"/>
    <property type="molecule type" value="Genomic_DNA"/>
</dbReference>
<keyword evidence="3" id="KW-1185">Reference proteome</keyword>
<feature type="transmembrane region" description="Helical" evidence="1">
    <location>
        <begin position="55"/>
        <end position="74"/>
    </location>
</feature>
<keyword evidence="1" id="KW-0812">Transmembrane</keyword>
<gene>
    <name evidence="2" type="ORF">A10D4_13526</name>
</gene>
<keyword evidence="1" id="KW-0472">Membrane</keyword>
<evidence type="ECO:0000313" key="2">
    <source>
        <dbReference type="EMBL" id="EKE77202.1"/>
    </source>
</evidence>